<feature type="region of interest" description="Disordered" evidence="1">
    <location>
        <begin position="100"/>
        <end position="132"/>
    </location>
</feature>
<dbReference type="Proteomes" id="UP000815325">
    <property type="component" value="Unassembled WGS sequence"/>
</dbReference>
<feature type="non-terminal residue" evidence="2">
    <location>
        <position position="132"/>
    </location>
</feature>
<evidence type="ECO:0000256" key="1">
    <source>
        <dbReference type="SAM" id="MobiDB-lite"/>
    </source>
</evidence>
<reference evidence="2" key="1">
    <citation type="submission" date="2017-08" db="EMBL/GenBank/DDBJ databases">
        <authorList>
            <person name="Polle J.E."/>
            <person name="Barry K."/>
            <person name="Cushman J."/>
            <person name="Schmutz J."/>
            <person name="Tran D."/>
            <person name="Hathwaick L.T."/>
            <person name="Yim W.C."/>
            <person name="Jenkins J."/>
            <person name="Mckie-Krisberg Z.M."/>
            <person name="Prochnik S."/>
            <person name="Lindquist E."/>
            <person name="Dockter R.B."/>
            <person name="Adam C."/>
            <person name="Molina H."/>
            <person name="Bunkerborg J."/>
            <person name="Jin E."/>
            <person name="Buchheim M."/>
            <person name="Magnuson J."/>
        </authorList>
    </citation>
    <scope>NUCLEOTIDE SEQUENCE</scope>
    <source>
        <strain evidence="2">CCAP 19/18</strain>
    </source>
</reference>
<organism evidence="2 3">
    <name type="scientific">Dunaliella salina</name>
    <name type="common">Green alga</name>
    <name type="synonym">Protococcus salinus</name>
    <dbReference type="NCBI Taxonomy" id="3046"/>
    <lineage>
        <taxon>Eukaryota</taxon>
        <taxon>Viridiplantae</taxon>
        <taxon>Chlorophyta</taxon>
        <taxon>core chlorophytes</taxon>
        <taxon>Chlorophyceae</taxon>
        <taxon>CS clade</taxon>
        <taxon>Chlamydomonadales</taxon>
        <taxon>Dunaliellaceae</taxon>
        <taxon>Dunaliella</taxon>
    </lineage>
</organism>
<accession>A0ABQ7GFP4</accession>
<gene>
    <name evidence="2" type="ORF">DUNSADRAFT_10251</name>
</gene>
<dbReference type="EMBL" id="MU069811">
    <property type="protein sequence ID" value="KAF5833425.1"/>
    <property type="molecule type" value="Genomic_DNA"/>
</dbReference>
<proteinExistence type="predicted"/>
<comment type="caution">
    <text evidence="2">The sequence shown here is derived from an EMBL/GenBank/DDBJ whole genome shotgun (WGS) entry which is preliminary data.</text>
</comment>
<evidence type="ECO:0000313" key="2">
    <source>
        <dbReference type="EMBL" id="KAF5833425.1"/>
    </source>
</evidence>
<keyword evidence="3" id="KW-1185">Reference proteome</keyword>
<name>A0ABQ7GFP4_DUNSA</name>
<evidence type="ECO:0008006" key="4">
    <source>
        <dbReference type="Google" id="ProtNLM"/>
    </source>
</evidence>
<sequence>MRDVAQQSSSHAVEKDIRIYLIKFTFASNFHNFANRWLVSCDGSCNRLGGGGRWRAHARKRKVCFLAALSLLFPCMKGVLHAACCMPAAAHTQACCNGRPSTQRKTNHVITSAPSPPGKGSPIARHPSQPSQ</sequence>
<feature type="compositionally biased region" description="Polar residues" evidence="1">
    <location>
        <begin position="100"/>
        <end position="113"/>
    </location>
</feature>
<protein>
    <recommendedName>
        <fullName evidence="4">Encoded protein</fullName>
    </recommendedName>
</protein>
<evidence type="ECO:0000313" key="3">
    <source>
        <dbReference type="Proteomes" id="UP000815325"/>
    </source>
</evidence>